<feature type="domain" description="DHHA1" evidence="2">
    <location>
        <begin position="244"/>
        <end position="311"/>
    </location>
</feature>
<accession>A0A426TZ57</accession>
<sequence>MLYTEPHAAAPAFHAQLAQVERVLLLTHINPDGDAVGSLLGAAHVLQAIGKTPICMLSSPAPSFCASLPGAEWLQVYQQGTTLPSFDLAWMLDTAAPYRVGPPAEEHAAEMTARPLMIVDHHVTNDGLGQLNLINPQAASNADLLFRLFQAMQVTVSPAAATCLYLGMLTDTQSFQTSGTSMQTLHTAADLIAAGADRAALVNAVYFSVPLSAEKLTACVLSELQQEGGLIWTRVTRAQLAACGADNEATDNAIGRMQRVAGMRACVLFKERADGTVKLSLRSVPGINVAAFAQTWGGGGHTQAAGATLDMDLATAEATVLPLLRELVS</sequence>
<evidence type="ECO:0000313" key="3">
    <source>
        <dbReference type="EMBL" id="RRR71516.1"/>
    </source>
</evidence>
<dbReference type="InterPro" id="IPR003156">
    <property type="entry name" value="DHHA1_dom"/>
</dbReference>
<dbReference type="Proteomes" id="UP000280307">
    <property type="component" value="Unassembled WGS sequence"/>
</dbReference>
<dbReference type="Pfam" id="PF02272">
    <property type="entry name" value="DHHA1"/>
    <property type="match status" value="1"/>
</dbReference>
<dbReference type="EMBL" id="RSAS01000444">
    <property type="protein sequence ID" value="RRR71516.1"/>
    <property type="molecule type" value="Genomic_DNA"/>
</dbReference>
<feature type="domain" description="DDH" evidence="1">
    <location>
        <begin position="23"/>
        <end position="168"/>
    </location>
</feature>
<proteinExistence type="predicted"/>
<evidence type="ECO:0000259" key="2">
    <source>
        <dbReference type="Pfam" id="PF02272"/>
    </source>
</evidence>
<dbReference type="PANTHER" id="PTHR47618:SF1">
    <property type="entry name" value="BIFUNCTIONAL OLIGORIBONUCLEASE AND PAP PHOSPHATASE NRNA"/>
    <property type="match status" value="1"/>
</dbReference>
<reference evidence="3 4" key="1">
    <citation type="submission" date="2018-12" db="EMBL/GenBank/DDBJ databases">
        <title>Genome Sequence of Candidatus Viridilinea halotolerans isolated from saline sulfide-rich spring.</title>
        <authorList>
            <person name="Grouzdev D.S."/>
            <person name="Burganskaya E.I."/>
            <person name="Krutkina M.S."/>
            <person name="Sukhacheva M.V."/>
            <person name="Gorlenko V.M."/>
        </authorList>
    </citation>
    <scope>NUCLEOTIDE SEQUENCE [LARGE SCALE GENOMIC DNA]</scope>
    <source>
        <strain evidence="3">Chok-6</strain>
    </source>
</reference>
<dbReference type="Gene3D" id="3.10.310.30">
    <property type="match status" value="1"/>
</dbReference>
<evidence type="ECO:0000259" key="1">
    <source>
        <dbReference type="Pfam" id="PF01368"/>
    </source>
</evidence>
<dbReference type="Pfam" id="PF01368">
    <property type="entry name" value="DHH"/>
    <property type="match status" value="1"/>
</dbReference>
<dbReference type="AlphaFoldDB" id="A0A426TZ57"/>
<dbReference type="SUPFAM" id="SSF64182">
    <property type="entry name" value="DHH phosphoesterases"/>
    <property type="match status" value="1"/>
</dbReference>
<dbReference type="Gene3D" id="3.90.1640.10">
    <property type="entry name" value="inorganic pyrophosphatase (n-terminal core)"/>
    <property type="match status" value="1"/>
</dbReference>
<dbReference type="PANTHER" id="PTHR47618">
    <property type="entry name" value="BIFUNCTIONAL OLIGORIBONUCLEASE AND PAP PHOSPHATASE NRNA"/>
    <property type="match status" value="1"/>
</dbReference>
<dbReference type="InterPro" id="IPR001667">
    <property type="entry name" value="DDH_dom"/>
</dbReference>
<dbReference type="InterPro" id="IPR038763">
    <property type="entry name" value="DHH_sf"/>
</dbReference>
<name>A0A426TZ57_9CHLR</name>
<gene>
    <name evidence="3" type="ORF">EI684_11515</name>
</gene>
<dbReference type="GO" id="GO:0003676">
    <property type="term" value="F:nucleic acid binding"/>
    <property type="evidence" value="ECO:0007669"/>
    <property type="project" value="InterPro"/>
</dbReference>
<organism evidence="3 4">
    <name type="scientific">Candidatus Viridilinea halotolerans</name>
    <dbReference type="NCBI Taxonomy" id="2491704"/>
    <lineage>
        <taxon>Bacteria</taxon>
        <taxon>Bacillati</taxon>
        <taxon>Chloroflexota</taxon>
        <taxon>Chloroflexia</taxon>
        <taxon>Chloroflexales</taxon>
        <taxon>Chloroflexineae</taxon>
        <taxon>Oscillochloridaceae</taxon>
        <taxon>Candidatus Viridilinea</taxon>
    </lineage>
</organism>
<protein>
    <submittedName>
        <fullName evidence="3">Bifunctional oligoribonuclease/PAP phosphatase NrnA</fullName>
    </submittedName>
</protein>
<evidence type="ECO:0000313" key="4">
    <source>
        <dbReference type="Proteomes" id="UP000280307"/>
    </source>
</evidence>
<dbReference type="InterPro" id="IPR051319">
    <property type="entry name" value="Oligoribo/pAp-PDE_c-di-AMP_PDE"/>
</dbReference>
<comment type="caution">
    <text evidence="3">The sequence shown here is derived from an EMBL/GenBank/DDBJ whole genome shotgun (WGS) entry which is preliminary data.</text>
</comment>